<protein>
    <recommendedName>
        <fullName evidence="4">DUF3784 domain-containing protein</fullName>
    </recommendedName>
</protein>
<evidence type="ECO:0000256" key="1">
    <source>
        <dbReference type="SAM" id="Phobius"/>
    </source>
</evidence>
<dbReference type="InterPro" id="IPR017259">
    <property type="entry name" value="UCP037672"/>
</dbReference>
<evidence type="ECO:0000313" key="2">
    <source>
        <dbReference type="EMBL" id="AXE18593.1"/>
    </source>
</evidence>
<dbReference type="EMBL" id="CP030850">
    <property type="protein sequence ID" value="AXE18593.1"/>
    <property type="molecule type" value="Genomic_DNA"/>
</dbReference>
<reference evidence="2 3" key="1">
    <citation type="submission" date="2018-07" db="EMBL/GenBank/DDBJ databases">
        <title>Genome sequencing of Runella.</title>
        <authorList>
            <person name="Baek M.-G."/>
            <person name="Yi H."/>
        </authorList>
    </citation>
    <scope>NUCLEOTIDE SEQUENCE [LARGE SCALE GENOMIC DNA]</scope>
    <source>
        <strain evidence="2 3">HYN0085</strain>
    </source>
</reference>
<evidence type="ECO:0000313" key="3">
    <source>
        <dbReference type="Proteomes" id="UP000251993"/>
    </source>
</evidence>
<keyword evidence="1" id="KW-1133">Transmembrane helix</keyword>
<feature type="transmembrane region" description="Helical" evidence="1">
    <location>
        <begin position="78"/>
        <end position="98"/>
    </location>
</feature>
<feature type="transmembrane region" description="Helical" evidence="1">
    <location>
        <begin position="49"/>
        <end position="71"/>
    </location>
</feature>
<proteinExistence type="predicted"/>
<gene>
    <name evidence="2" type="ORF">DR864_12925</name>
</gene>
<accession>A0A344TIX2</accession>
<dbReference type="Proteomes" id="UP000251993">
    <property type="component" value="Chromosome"/>
</dbReference>
<feature type="transmembrane region" description="Helical" evidence="1">
    <location>
        <begin position="5"/>
        <end position="22"/>
    </location>
</feature>
<dbReference type="RefSeq" id="WP_114067376.1">
    <property type="nucleotide sequence ID" value="NZ_CP030850.1"/>
</dbReference>
<organism evidence="2 3">
    <name type="scientific">Runella rosea</name>
    <dbReference type="NCBI Taxonomy" id="2259595"/>
    <lineage>
        <taxon>Bacteria</taxon>
        <taxon>Pseudomonadati</taxon>
        <taxon>Bacteroidota</taxon>
        <taxon>Cytophagia</taxon>
        <taxon>Cytophagales</taxon>
        <taxon>Spirosomataceae</taxon>
        <taxon>Runella</taxon>
    </lineage>
</organism>
<dbReference type="KEGG" id="run:DR864_12925"/>
<name>A0A344TIX2_9BACT</name>
<keyword evidence="3" id="KW-1185">Reference proteome</keyword>
<dbReference type="AlphaFoldDB" id="A0A344TIX2"/>
<keyword evidence="1" id="KW-0812">Transmembrane</keyword>
<sequence length="106" mass="12119">MKEIYIFGITGSFLIGLGVFIWKKQAIYLLSNFPRDPNELTDPKGLARWAGIFIIFIGLIFFISGGLTMWLKGTKYELLTIVFLLIFTFLLTITYLIGGQRFVKSK</sequence>
<dbReference type="OrthoDB" id="964571at2"/>
<keyword evidence="1" id="KW-0472">Membrane</keyword>
<evidence type="ECO:0008006" key="4">
    <source>
        <dbReference type="Google" id="ProtNLM"/>
    </source>
</evidence>
<dbReference type="Pfam" id="PF12650">
    <property type="entry name" value="DUF3784"/>
    <property type="match status" value="1"/>
</dbReference>